<organism evidence="2 3">
    <name type="scientific">Escherichia coli</name>
    <dbReference type="NCBI Taxonomy" id="562"/>
    <lineage>
        <taxon>Bacteria</taxon>
        <taxon>Pseudomonadati</taxon>
        <taxon>Pseudomonadota</taxon>
        <taxon>Gammaproteobacteria</taxon>
        <taxon>Enterobacterales</taxon>
        <taxon>Enterobacteriaceae</taxon>
        <taxon>Escherichia</taxon>
    </lineage>
</organism>
<evidence type="ECO:0000313" key="2">
    <source>
        <dbReference type="EMBL" id="VFT71355.1"/>
    </source>
</evidence>
<evidence type="ECO:0000313" key="3">
    <source>
        <dbReference type="Proteomes" id="UP000358010"/>
    </source>
</evidence>
<evidence type="ECO:0000313" key="4">
    <source>
        <dbReference type="Proteomes" id="UP000392867"/>
    </source>
</evidence>
<dbReference type="AlphaFoldDB" id="A0A485JKX8"/>
<reference evidence="2 3" key="1">
    <citation type="submission" date="2019-03" db="EMBL/GenBank/DDBJ databases">
        <authorList>
            <consortium name="Pathogen Informatics"/>
        </authorList>
    </citation>
    <scope>NUCLEOTIDE SEQUENCE [LARGE SCALE GENOMIC DNA]</scope>
    <source>
        <strain evidence="2 3">NCTC10974</strain>
    </source>
</reference>
<name>A0A485JKX8_ECOLX</name>
<gene>
    <name evidence="1" type="ORF">FVB16_01380</name>
    <name evidence="2" type="ORF">NCTC10974_04974</name>
</gene>
<dbReference type="InterPro" id="IPR049812">
    <property type="entry name" value="DpdG-like"/>
</dbReference>
<dbReference type="EMBL" id="CAADJZ010000001">
    <property type="protein sequence ID" value="VFT71355.1"/>
    <property type="molecule type" value="Genomic_DNA"/>
</dbReference>
<dbReference type="NCBIfam" id="NF041064">
    <property type="entry name" value="DpdG"/>
    <property type="match status" value="1"/>
</dbReference>
<dbReference type="Proteomes" id="UP000392867">
    <property type="component" value="Unassembled WGS sequence"/>
</dbReference>
<sequence>MAIINNAHPGSQIRLICTIDRVLNRRGGKPILHEDLVELLRPQALPQSDIGAERFRKNLDFWLEEGLWQQTEAGISRHTPLANERNLPSRVLRTLITNEPKESLLEGTRGQPFLLSITALLAQDNFAFIGKSTLTKESVTGGVGPLLKDSNNEGVRRQINLSNEATTFLEFAFFLGFVEPFMDGYLVDPTRAIEGVLDRVLENHSNLPAIDFISRLAEVLPMIDGGSYRQQVEPMITADNWTPKEPLHLSASLSQALVRLELALKIKFEIRADDHQALLLTGPDGNTQRISAISPGELLK</sequence>
<dbReference type="RefSeq" id="WP_133497803.1">
    <property type="nucleotide sequence ID" value="NZ_SRNO01000002.1"/>
</dbReference>
<accession>A0A485JKX8</accession>
<dbReference type="Proteomes" id="UP000358010">
    <property type="component" value="Unassembled WGS sequence"/>
</dbReference>
<reference evidence="1 4" key="2">
    <citation type="submission" date="2019-08" db="EMBL/GenBank/DDBJ databases">
        <title>Identification of Water Treatment Resistant and Multidrug Resistant Urinary Pathogenic Escherichia coli in Wastewater.</title>
        <authorList>
            <person name="Neumann N."/>
        </authorList>
    </citation>
    <scope>NUCLEOTIDE SEQUENCE [LARGE SCALE GENOMIC DNA]</scope>
    <source>
        <strain evidence="1 4">WU2356</strain>
    </source>
</reference>
<dbReference type="EMBL" id="VOTT01000005">
    <property type="protein sequence ID" value="MPU47541.1"/>
    <property type="molecule type" value="Genomic_DNA"/>
</dbReference>
<evidence type="ECO:0000313" key="1">
    <source>
        <dbReference type="EMBL" id="MPU47541.1"/>
    </source>
</evidence>
<proteinExistence type="predicted"/>
<protein>
    <submittedName>
        <fullName evidence="2">Uncharacterized protein</fullName>
    </submittedName>
</protein>